<sequence>MLARMTWHVFFLLCVLVFVQGLILPKELESERYKVVFVNGLKQIQDGSEIVDMYDREGSHYSCAIPPLAKDAPKEEETSQEQLASLIANILDSKDNCLIHGTGWWSYEFCFGDKVRQFHVEGTTSEDLRVTVEYILGKHSPDEEDFLSLGLISHFTSPVHGSVPYVGQTFVDGTYCDLASGARHSEIRFYCLDPTRDFVAEVKEPASCAYTVNVNLSELCQIKEFGYSKREDNTQVIYCHAVDA</sequence>
<dbReference type="GO" id="GO:0030968">
    <property type="term" value="P:endoplasmic reticulum unfolded protein response"/>
    <property type="evidence" value="ECO:0007669"/>
    <property type="project" value="InterPro"/>
</dbReference>
<evidence type="ECO:0000256" key="3">
    <source>
        <dbReference type="ARBA" id="ARBA00022824"/>
    </source>
</evidence>
<evidence type="ECO:0000256" key="5">
    <source>
        <dbReference type="SAM" id="SignalP"/>
    </source>
</evidence>
<accession>A0A7S4HPV8</accession>
<dbReference type="Gene3D" id="2.70.130.10">
    <property type="entry name" value="Mannose-6-phosphate receptor binding domain"/>
    <property type="match status" value="1"/>
</dbReference>
<dbReference type="GO" id="GO:0005788">
    <property type="term" value="C:endoplasmic reticulum lumen"/>
    <property type="evidence" value="ECO:0007669"/>
    <property type="project" value="TreeGrafter"/>
</dbReference>
<dbReference type="InterPro" id="IPR009011">
    <property type="entry name" value="Man6P_isomerase_rcpt-bd_dom_sf"/>
</dbReference>
<feature type="signal peptide" evidence="5">
    <location>
        <begin position="1"/>
        <end position="21"/>
    </location>
</feature>
<keyword evidence="2 5" id="KW-0732">Signal</keyword>
<evidence type="ECO:0000313" key="7">
    <source>
        <dbReference type="EMBL" id="CAE2205696.1"/>
    </source>
</evidence>
<name>A0A7S4HPV8_9EUKA</name>
<evidence type="ECO:0000259" key="6">
    <source>
        <dbReference type="PROSITE" id="PS51914"/>
    </source>
</evidence>
<protein>
    <recommendedName>
        <fullName evidence="6">MRH domain-containing protein</fullName>
    </recommendedName>
</protein>
<dbReference type="PANTHER" id="PTHR15414">
    <property type="entry name" value="OS-9-RELATED"/>
    <property type="match status" value="1"/>
</dbReference>
<dbReference type="Pfam" id="PF07915">
    <property type="entry name" value="PRKCSH"/>
    <property type="match status" value="1"/>
</dbReference>
<evidence type="ECO:0000256" key="2">
    <source>
        <dbReference type="ARBA" id="ARBA00022729"/>
    </source>
</evidence>
<evidence type="ECO:0000256" key="4">
    <source>
        <dbReference type="ARBA" id="ARBA00023157"/>
    </source>
</evidence>
<dbReference type="EMBL" id="HBKP01004380">
    <property type="protein sequence ID" value="CAE2205696.1"/>
    <property type="molecule type" value="Transcribed_RNA"/>
</dbReference>
<comment type="subcellular location">
    <subcellularLocation>
        <location evidence="1">Endoplasmic reticulum</location>
    </subcellularLocation>
</comment>
<dbReference type="InterPro" id="IPR012913">
    <property type="entry name" value="OS9-like_dom"/>
</dbReference>
<dbReference type="AlphaFoldDB" id="A0A7S4HPV8"/>
<proteinExistence type="predicted"/>
<dbReference type="PROSITE" id="PS51914">
    <property type="entry name" value="MRH"/>
    <property type="match status" value="1"/>
</dbReference>
<feature type="chain" id="PRO_5030885743" description="MRH domain-containing protein" evidence="5">
    <location>
        <begin position="22"/>
        <end position="244"/>
    </location>
</feature>
<dbReference type="PANTHER" id="PTHR15414:SF0">
    <property type="entry name" value="ENDOPLASMIC RETICULUM LECTIN 1"/>
    <property type="match status" value="1"/>
</dbReference>
<dbReference type="GO" id="GO:0030970">
    <property type="term" value="P:retrograde protein transport, ER to cytosol"/>
    <property type="evidence" value="ECO:0007669"/>
    <property type="project" value="TreeGrafter"/>
</dbReference>
<dbReference type="InterPro" id="IPR044865">
    <property type="entry name" value="MRH_dom"/>
</dbReference>
<evidence type="ECO:0000256" key="1">
    <source>
        <dbReference type="ARBA" id="ARBA00004240"/>
    </source>
</evidence>
<feature type="domain" description="MRH" evidence="6">
    <location>
        <begin position="95"/>
        <end position="222"/>
    </location>
</feature>
<organism evidence="7">
    <name type="scientific">Vannella robusta</name>
    <dbReference type="NCBI Taxonomy" id="1487602"/>
    <lineage>
        <taxon>Eukaryota</taxon>
        <taxon>Amoebozoa</taxon>
        <taxon>Discosea</taxon>
        <taxon>Flabellinia</taxon>
        <taxon>Vannellidae</taxon>
        <taxon>Vannella</taxon>
    </lineage>
</organism>
<gene>
    <name evidence="7" type="ORF">VSP0166_LOCUS3154</name>
</gene>
<keyword evidence="3" id="KW-0256">Endoplasmic reticulum</keyword>
<dbReference type="InterPro" id="IPR045149">
    <property type="entry name" value="OS-9-like"/>
</dbReference>
<reference evidence="7" key="1">
    <citation type="submission" date="2021-01" db="EMBL/GenBank/DDBJ databases">
        <authorList>
            <person name="Corre E."/>
            <person name="Pelletier E."/>
            <person name="Niang G."/>
            <person name="Scheremetjew M."/>
            <person name="Finn R."/>
            <person name="Kale V."/>
            <person name="Holt S."/>
            <person name="Cochrane G."/>
            <person name="Meng A."/>
            <person name="Brown T."/>
            <person name="Cohen L."/>
        </authorList>
    </citation>
    <scope>NUCLEOTIDE SEQUENCE</scope>
    <source>
        <strain evidence="7">DIVA3 518/3/11/1/6</strain>
    </source>
</reference>
<keyword evidence="4" id="KW-1015">Disulfide bond</keyword>